<protein>
    <submittedName>
        <fullName evidence="2">Uncharacterized protein</fullName>
    </submittedName>
</protein>
<accession>A0A6C0FJN6</accession>
<sequence length="49" mass="5395">MCLFLFAIGLGVFIYYGEFTCGSNNEEPEQQNSSSCDSDSTVRVTSPIH</sequence>
<proteinExistence type="predicted"/>
<name>A0A6C0FJN6_9ZZZZ</name>
<organism evidence="2">
    <name type="scientific">viral metagenome</name>
    <dbReference type="NCBI Taxonomy" id="1070528"/>
    <lineage>
        <taxon>unclassified sequences</taxon>
        <taxon>metagenomes</taxon>
        <taxon>organismal metagenomes</taxon>
    </lineage>
</organism>
<feature type="region of interest" description="Disordered" evidence="1">
    <location>
        <begin position="25"/>
        <end position="49"/>
    </location>
</feature>
<dbReference type="AlphaFoldDB" id="A0A6C0FJN6"/>
<evidence type="ECO:0000256" key="1">
    <source>
        <dbReference type="SAM" id="MobiDB-lite"/>
    </source>
</evidence>
<reference evidence="2" key="1">
    <citation type="journal article" date="2020" name="Nature">
        <title>Giant virus diversity and host interactions through global metagenomics.</title>
        <authorList>
            <person name="Schulz F."/>
            <person name="Roux S."/>
            <person name="Paez-Espino D."/>
            <person name="Jungbluth S."/>
            <person name="Walsh D.A."/>
            <person name="Denef V.J."/>
            <person name="McMahon K.D."/>
            <person name="Konstantinidis K.T."/>
            <person name="Eloe-Fadrosh E.A."/>
            <person name="Kyrpides N.C."/>
            <person name="Woyke T."/>
        </authorList>
    </citation>
    <scope>NUCLEOTIDE SEQUENCE</scope>
    <source>
        <strain evidence="2">GVMAG-S-ERX556106-38</strain>
    </source>
</reference>
<evidence type="ECO:0000313" key="2">
    <source>
        <dbReference type="EMBL" id="QHT38865.1"/>
    </source>
</evidence>
<dbReference type="EMBL" id="MN738835">
    <property type="protein sequence ID" value="QHT38865.1"/>
    <property type="molecule type" value="Genomic_DNA"/>
</dbReference>